<feature type="domain" description="RNA polymerase sigma factor 70 region 1.1" evidence="3">
    <location>
        <begin position="7"/>
        <end position="57"/>
    </location>
</feature>
<feature type="transmembrane region" description="Helical" evidence="2">
    <location>
        <begin position="122"/>
        <end position="140"/>
    </location>
</feature>
<comment type="caution">
    <text evidence="4">The sequence shown here is derived from an EMBL/GenBank/DDBJ whole genome shotgun (WGS) entry which is preliminary data.</text>
</comment>
<sequence>MAGTIDRATLDRLIASGRRQGSLTASEFQGALPIDGLEVDALVLLMLELEEAGVTVEPDAFGPRVEGGAVPILDLPPPKAEPPPPHSVAADGDGRPADTARIDPGTAPPSGGREGDDGVGRVVLLCGLALLLILGGILILI</sequence>
<evidence type="ECO:0000256" key="2">
    <source>
        <dbReference type="SAM" id="Phobius"/>
    </source>
</evidence>
<dbReference type="Pfam" id="PF03979">
    <property type="entry name" value="Sigma70_r1_1"/>
    <property type="match status" value="1"/>
</dbReference>
<evidence type="ECO:0000256" key="1">
    <source>
        <dbReference type="SAM" id="MobiDB-lite"/>
    </source>
</evidence>
<dbReference type="Proteomes" id="UP001231124">
    <property type="component" value="Unassembled WGS sequence"/>
</dbReference>
<gene>
    <name evidence="4" type="ORF">QO012_003951</name>
</gene>
<keyword evidence="2" id="KW-1133">Transmembrane helix</keyword>
<feature type="compositionally biased region" description="Basic and acidic residues" evidence="1">
    <location>
        <begin position="92"/>
        <end position="101"/>
    </location>
</feature>
<dbReference type="EMBL" id="JAUSVP010000014">
    <property type="protein sequence ID" value="MDQ0449434.1"/>
    <property type="molecule type" value="Genomic_DNA"/>
</dbReference>
<feature type="compositionally biased region" description="Pro residues" evidence="1">
    <location>
        <begin position="74"/>
        <end position="86"/>
    </location>
</feature>
<dbReference type="InterPro" id="IPR007127">
    <property type="entry name" value="RNA_pol_sigma_70_r1_1"/>
</dbReference>
<protein>
    <recommendedName>
        <fullName evidence="3">RNA polymerase sigma factor 70 region 1.1 domain-containing protein</fullName>
    </recommendedName>
</protein>
<evidence type="ECO:0000313" key="4">
    <source>
        <dbReference type="EMBL" id="MDQ0449434.1"/>
    </source>
</evidence>
<evidence type="ECO:0000313" key="5">
    <source>
        <dbReference type="Proteomes" id="UP001231124"/>
    </source>
</evidence>
<keyword evidence="5" id="KW-1185">Reference proteome</keyword>
<proteinExistence type="predicted"/>
<feature type="region of interest" description="Disordered" evidence="1">
    <location>
        <begin position="67"/>
        <end position="116"/>
    </location>
</feature>
<organism evidence="4 5">
    <name type="scientific">Methylobacterium aerolatum</name>
    <dbReference type="NCBI Taxonomy" id="418708"/>
    <lineage>
        <taxon>Bacteria</taxon>
        <taxon>Pseudomonadati</taxon>
        <taxon>Pseudomonadota</taxon>
        <taxon>Alphaproteobacteria</taxon>
        <taxon>Hyphomicrobiales</taxon>
        <taxon>Methylobacteriaceae</taxon>
        <taxon>Methylobacterium</taxon>
    </lineage>
</organism>
<keyword evidence="2" id="KW-0812">Transmembrane</keyword>
<keyword evidence="2" id="KW-0472">Membrane</keyword>
<name>A0ABU0I497_9HYPH</name>
<accession>A0ABU0I497</accession>
<reference evidence="4 5" key="1">
    <citation type="submission" date="2023-07" db="EMBL/GenBank/DDBJ databases">
        <title>Genomic Encyclopedia of Type Strains, Phase IV (KMG-IV): sequencing the most valuable type-strain genomes for metagenomic binning, comparative biology and taxonomic classification.</title>
        <authorList>
            <person name="Goeker M."/>
        </authorList>
    </citation>
    <scope>NUCLEOTIDE SEQUENCE [LARGE SCALE GENOMIC DNA]</scope>
    <source>
        <strain evidence="4 5">DSM 19013</strain>
    </source>
</reference>
<dbReference type="RefSeq" id="WP_238208059.1">
    <property type="nucleotide sequence ID" value="NZ_BPQE01000042.1"/>
</dbReference>
<evidence type="ECO:0000259" key="3">
    <source>
        <dbReference type="Pfam" id="PF03979"/>
    </source>
</evidence>